<name>A0A5N5CVK4_9PEZI</name>
<dbReference type="EMBL" id="VCHE01000198">
    <property type="protein sequence ID" value="KAB2569375.1"/>
    <property type="molecule type" value="Genomic_DNA"/>
</dbReference>
<proteinExistence type="predicted"/>
<comment type="caution">
    <text evidence="2">The sequence shown here is derived from an EMBL/GenBank/DDBJ whole genome shotgun (WGS) entry which is preliminary data.</text>
</comment>
<dbReference type="OrthoDB" id="10554846at2759"/>
<evidence type="ECO:0000313" key="3">
    <source>
        <dbReference type="Proteomes" id="UP000325902"/>
    </source>
</evidence>
<reference evidence="2 3" key="1">
    <citation type="journal article" date="2019" name="Sci. Rep.">
        <title>A multi-omics analysis of the grapevine pathogen Lasiodiplodia theobromae reveals that temperature affects the expression of virulence- and pathogenicity-related genes.</title>
        <authorList>
            <person name="Felix C."/>
            <person name="Meneses R."/>
            <person name="Goncalves M.F.M."/>
            <person name="Tilleman L."/>
            <person name="Duarte A.S."/>
            <person name="Jorrin-Novo J.V."/>
            <person name="Van de Peer Y."/>
            <person name="Deforce D."/>
            <person name="Van Nieuwerburgh F."/>
            <person name="Esteves A.C."/>
            <person name="Alves A."/>
        </authorList>
    </citation>
    <scope>NUCLEOTIDE SEQUENCE [LARGE SCALE GENOMIC DNA]</scope>
    <source>
        <strain evidence="2 3">LA-SOL3</strain>
    </source>
</reference>
<evidence type="ECO:0000313" key="2">
    <source>
        <dbReference type="EMBL" id="KAB2569375.1"/>
    </source>
</evidence>
<sequence length="305" mass="34223">MATAKKRKLDSISDGPAPSEPEAKRHHTTNRCRLTELPDELLILIAEHLAGFDDPITYVHQMDGKLIIEHPKAYHDVSLAGLRDLSDTLSIEFEKALHKNGIITFEDQYACAEYFDPDTLNSHPNLMNIRLATQRMRFNIWKLGHAEKIIPAMSQLANLKRVHLGGAWRDKDGPLRFTATPSNVSFFRPQVCLLSMILVSSALRPPKFKKSLITFGPGHFGRNTIYSESDEESDDESDDESDKGWHAGNSIEVNYAALDELIAIWKQDQGTLACTSSIVSMDGETVSSIWKFLVAALRKEDPFDT</sequence>
<feature type="compositionally biased region" description="Acidic residues" evidence="1">
    <location>
        <begin position="228"/>
        <end position="241"/>
    </location>
</feature>
<evidence type="ECO:0000256" key="1">
    <source>
        <dbReference type="SAM" id="MobiDB-lite"/>
    </source>
</evidence>
<dbReference type="AlphaFoldDB" id="A0A5N5CVK4"/>
<feature type="region of interest" description="Disordered" evidence="1">
    <location>
        <begin position="225"/>
        <end position="245"/>
    </location>
</feature>
<accession>A0A5N5CVK4</accession>
<keyword evidence="3" id="KW-1185">Reference proteome</keyword>
<protein>
    <submittedName>
        <fullName evidence="2">Uncharacterized protein</fullName>
    </submittedName>
</protein>
<feature type="region of interest" description="Disordered" evidence="1">
    <location>
        <begin position="1"/>
        <end position="30"/>
    </location>
</feature>
<dbReference type="Proteomes" id="UP000325902">
    <property type="component" value="Unassembled WGS sequence"/>
</dbReference>
<gene>
    <name evidence="2" type="ORF">DBV05_g11937</name>
</gene>
<organism evidence="2 3">
    <name type="scientific">Lasiodiplodia theobromae</name>
    <dbReference type="NCBI Taxonomy" id="45133"/>
    <lineage>
        <taxon>Eukaryota</taxon>
        <taxon>Fungi</taxon>
        <taxon>Dikarya</taxon>
        <taxon>Ascomycota</taxon>
        <taxon>Pezizomycotina</taxon>
        <taxon>Dothideomycetes</taxon>
        <taxon>Dothideomycetes incertae sedis</taxon>
        <taxon>Botryosphaeriales</taxon>
        <taxon>Botryosphaeriaceae</taxon>
        <taxon>Lasiodiplodia</taxon>
    </lineage>
</organism>